<dbReference type="EMBL" id="JTJC03000002">
    <property type="protein sequence ID" value="NHC34922.1"/>
    <property type="molecule type" value="Genomic_DNA"/>
</dbReference>
<dbReference type="InterPro" id="IPR016181">
    <property type="entry name" value="Acyl_CoA_acyltransferase"/>
</dbReference>
<evidence type="ECO:0000256" key="1">
    <source>
        <dbReference type="ARBA" id="ARBA00008694"/>
    </source>
</evidence>
<reference evidence="5 6" key="1">
    <citation type="journal article" date="2015" name="Genome Announc.">
        <title>Draft Genome Sequence of the Terrestrial Cyanobacterium Scytonema millei VB511283, Isolated from Eastern India.</title>
        <authorList>
            <person name="Sen D."/>
            <person name="Chandrababunaidu M.M."/>
            <person name="Singh D."/>
            <person name="Sanghi N."/>
            <person name="Ghorai A."/>
            <person name="Mishra G.P."/>
            <person name="Madduluri M."/>
            <person name="Adhikary S.P."/>
            <person name="Tripathy S."/>
        </authorList>
    </citation>
    <scope>NUCLEOTIDE SEQUENCE [LARGE SCALE GENOMIC DNA]</scope>
    <source>
        <strain evidence="5 6">VB511283</strain>
    </source>
</reference>
<keyword evidence="2" id="KW-0808">Transferase</keyword>
<dbReference type="OrthoDB" id="9792929at2"/>
<proteinExistence type="inferred from homology"/>
<comment type="similarity">
    <text evidence="1">Belongs to the acetyltransferase family.</text>
</comment>
<dbReference type="Proteomes" id="UP000031532">
    <property type="component" value="Unassembled WGS sequence"/>
</dbReference>
<keyword evidence="6" id="KW-1185">Reference proteome</keyword>
<dbReference type="GO" id="GO:0008080">
    <property type="term" value="F:N-acetyltransferase activity"/>
    <property type="evidence" value="ECO:0007669"/>
    <property type="project" value="TreeGrafter"/>
</dbReference>
<evidence type="ECO:0000259" key="4">
    <source>
        <dbReference type="PROSITE" id="PS51186"/>
    </source>
</evidence>
<dbReference type="PANTHER" id="PTHR10545">
    <property type="entry name" value="DIAMINE N-ACETYLTRANSFERASE"/>
    <property type="match status" value="1"/>
</dbReference>
<dbReference type="Pfam" id="PF00583">
    <property type="entry name" value="Acetyltransf_1"/>
    <property type="match status" value="1"/>
</dbReference>
<evidence type="ECO:0000313" key="6">
    <source>
        <dbReference type="Proteomes" id="UP000031532"/>
    </source>
</evidence>
<organism evidence="5 6">
    <name type="scientific">Scytonema millei VB511283</name>
    <dbReference type="NCBI Taxonomy" id="1245923"/>
    <lineage>
        <taxon>Bacteria</taxon>
        <taxon>Bacillati</taxon>
        <taxon>Cyanobacteriota</taxon>
        <taxon>Cyanophyceae</taxon>
        <taxon>Nostocales</taxon>
        <taxon>Scytonemataceae</taxon>
        <taxon>Scytonema</taxon>
    </lineage>
</organism>
<sequence>MSHINIQIRLATVEDLEQVFSFIRQKAAFDGCLDALQATPQQLEKTLFGRSPLARVLLAEVDNCAIAFALFFYTYSSFLAKPSIWLDDLFVQPHMRGQGVGTALLNYLSTLASENDCGRIEWTVNANNNRGIEFYQKQGAQILDRIRLCRLSY</sequence>
<dbReference type="RefSeq" id="WP_039716598.1">
    <property type="nucleotide sequence ID" value="NZ_JTJC03000002.1"/>
</dbReference>
<dbReference type="CDD" id="cd04301">
    <property type="entry name" value="NAT_SF"/>
    <property type="match status" value="1"/>
</dbReference>
<keyword evidence="3" id="KW-0012">Acyltransferase</keyword>
<dbReference type="Gene3D" id="3.40.630.30">
    <property type="match status" value="1"/>
</dbReference>
<evidence type="ECO:0000256" key="2">
    <source>
        <dbReference type="ARBA" id="ARBA00022679"/>
    </source>
</evidence>
<name>A0A9X5I4Z2_9CYAN</name>
<dbReference type="PROSITE" id="PS51186">
    <property type="entry name" value="GNAT"/>
    <property type="match status" value="1"/>
</dbReference>
<accession>A0A9X5I4Z2</accession>
<protein>
    <submittedName>
        <fullName evidence="5">GNAT family N-acetyltransferase</fullName>
    </submittedName>
</protein>
<dbReference type="InterPro" id="IPR051016">
    <property type="entry name" value="Diverse_Substrate_AcTransf"/>
</dbReference>
<feature type="domain" description="N-acetyltransferase" evidence="4">
    <location>
        <begin position="6"/>
        <end position="153"/>
    </location>
</feature>
<dbReference type="PANTHER" id="PTHR10545:SF29">
    <property type="entry name" value="GH14572P-RELATED"/>
    <property type="match status" value="1"/>
</dbReference>
<gene>
    <name evidence="5" type="ORF">QH73_0009650</name>
</gene>
<dbReference type="InterPro" id="IPR000182">
    <property type="entry name" value="GNAT_dom"/>
</dbReference>
<evidence type="ECO:0000313" key="5">
    <source>
        <dbReference type="EMBL" id="NHC34922.1"/>
    </source>
</evidence>
<evidence type="ECO:0000256" key="3">
    <source>
        <dbReference type="ARBA" id="ARBA00023315"/>
    </source>
</evidence>
<comment type="caution">
    <text evidence="5">The sequence shown here is derived from an EMBL/GenBank/DDBJ whole genome shotgun (WGS) entry which is preliminary data.</text>
</comment>
<dbReference type="FunFam" id="3.40.630.30:FF:000064">
    <property type="entry name" value="GNAT family acetyltransferase"/>
    <property type="match status" value="1"/>
</dbReference>
<dbReference type="AlphaFoldDB" id="A0A9X5I4Z2"/>
<dbReference type="SUPFAM" id="SSF55729">
    <property type="entry name" value="Acyl-CoA N-acyltransferases (Nat)"/>
    <property type="match status" value="1"/>
</dbReference>